<dbReference type="InterPro" id="IPR036388">
    <property type="entry name" value="WH-like_DNA-bd_sf"/>
</dbReference>
<feature type="domain" description="Response regulatory" evidence="8">
    <location>
        <begin position="3"/>
        <end position="120"/>
    </location>
</feature>
<dbReference type="PRINTS" id="PR00038">
    <property type="entry name" value="HTHLUXR"/>
</dbReference>
<dbReference type="KEGG" id="whj:H9Q79_12575"/>
<dbReference type="SUPFAM" id="SSF52172">
    <property type="entry name" value="CheY-like"/>
    <property type="match status" value="1"/>
</dbReference>
<evidence type="ECO:0000256" key="1">
    <source>
        <dbReference type="ARBA" id="ARBA00018672"/>
    </source>
</evidence>
<dbReference type="SMART" id="SM00421">
    <property type="entry name" value="HTH_LUXR"/>
    <property type="match status" value="1"/>
</dbReference>
<dbReference type="InterPro" id="IPR011006">
    <property type="entry name" value="CheY-like_superfamily"/>
</dbReference>
<dbReference type="CDD" id="cd00156">
    <property type="entry name" value="REC"/>
    <property type="match status" value="1"/>
</dbReference>
<dbReference type="InterPro" id="IPR000792">
    <property type="entry name" value="Tscrpt_reg_LuxR_C"/>
</dbReference>
<organism evidence="9 10">
    <name type="scientific">Wansuia hejianensis</name>
    <dbReference type="NCBI Taxonomy" id="2763667"/>
    <lineage>
        <taxon>Bacteria</taxon>
        <taxon>Bacillati</taxon>
        <taxon>Bacillota</taxon>
        <taxon>Clostridia</taxon>
        <taxon>Lachnospirales</taxon>
        <taxon>Lachnospiraceae</taxon>
        <taxon>Wansuia</taxon>
    </lineage>
</organism>
<keyword evidence="2" id="KW-0805">Transcription regulation</keyword>
<dbReference type="EMBL" id="CP060635">
    <property type="protein sequence ID" value="QNM07744.1"/>
    <property type="molecule type" value="Genomic_DNA"/>
</dbReference>
<dbReference type="PROSITE" id="PS50043">
    <property type="entry name" value="HTH_LUXR_2"/>
    <property type="match status" value="1"/>
</dbReference>
<evidence type="ECO:0000256" key="6">
    <source>
        <dbReference type="PROSITE-ProRule" id="PRU00169"/>
    </source>
</evidence>
<dbReference type="GO" id="GO:0003677">
    <property type="term" value="F:DNA binding"/>
    <property type="evidence" value="ECO:0007669"/>
    <property type="project" value="UniProtKB-KW"/>
</dbReference>
<dbReference type="Proteomes" id="UP000515860">
    <property type="component" value="Chromosome"/>
</dbReference>
<sequence length="207" mass="23494">MIQVLVVEDSRITRDAIENQIAKSEKYILYASIENAANAEIACLRGCVDLILMDVCTADEESGLKAAAKIKQYNPKIKIIIMTSMPEHSFIQKAKACGCNGFWYKEYGSTALMEVCDRVMNGEYVYPEDTPMIRIGYSNSAEFTSREFDIIRELAQGRKYEEIAADLDITPNTVKYHIKNILQKTGYQNTLQLVAEVVEKRLILPKY</sequence>
<dbReference type="CDD" id="cd06170">
    <property type="entry name" value="LuxR_C_like"/>
    <property type="match status" value="1"/>
</dbReference>
<evidence type="ECO:0000259" key="7">
    <source>
        <dbReference type="PROSITE" id="PS50043"/>
    </source>
</evidence>
<dbReference type="PANTHER" id="PTHR43214:SF44">
    <property type="entry name" value="TWO-COMPONENT RESPONSE REGULATOR"/>
    <property type="match status" value="1"/>
</dbReference>
<evidence type="ECO:0000256" key="2">
    <source>
        <dbReference type="ARBA" id="ARBA00023015"/>
    </source>
</evidence>
<dbReference type="Gene3D" id="3.40.50.2300">
    <property type="match status" value="1"/>
</dbReference>
<dbReference type="GO" id="GO:0006355">
    <property type="term" value="P:regulation of DNA-templated transcription"/>
    <property type="evidence" value="ECO:0007669"/>
    <property type="project" value="InterPro"/>
</dbReference>
<dbReference type="SMART" id="SM00448">
    <property type="entry name" value="REC"/>
    <property type="match status" value="1"/>
</dbReference>
<evidence type="ECO:0000313" key="10">
    <source>
        <dbReference type="Proteomes" id="UP000515860"/>
    </source>
</evidence>
<dbReference type="RefSeq" id="WP_249328427.1">
    <property type="nucleotide sequence ID" value="NZ_CP060635.1"/>
</dbReference>
<feature type="modified residue" description="4-aspartylphosphate" evidence="6">
    <location>
        <position position="54"/>
    </location>
</feature>
<keyword evidence="10" id="KW-1185">Reference proteome</keyword>
<accession>A0A7G9GAB2</accession>
<feature type="domain" description="HTH luxR-type" evidence="7">
    <location>
        <begin position="136"/>
        <end position="201"/>
    </location>
</feature>
<dbReference type="Gene3D" id="1.10.10.10">
    <property type="entry name" value="Winged helix-like DNA-binding domain superfamily/Winged helix DNA-binding domain"/>
    <property type="match status" value="1"/>
</dbReference>
<evidence type="ECO:0000313" key="9">
    <source>
        <dbReference type="EMBL" id="QNM07744.1"/>
    </source>
</evidence>
<name>A0A7G9GAB2_9FIRM</name>
<keyword evidence="6" id="KW-0597">Phosphoprotein</keyword>
<dbReference type="InterPro" id="IPR001789">
    <property type="entry name" value="Sig_transdc_resp-reg_receiver"/>
</dbReference>
<dbReference type="InterPro" id="IPR016032">
    <property type="entry name" value="Sig_transdc_resp-reg_C-effctor"/>
</dbReference>
<evidence type="ECO:0000256" key="5">
    <source>
        <dbReference type="ARBA" id="ARBA00024867"/>
    </source>
</evidence>
<keyword evidence="3" id="KW-0238">DNA-binding</keyword>
<dbReference type="Pfam" id="PF00072">
    <property type="entry name" value="Response_reg"/>
    <property type="match status" value="1"/>
</dbReference>
<reference evidence="9 10" key="1">
    <citation type="submission" date="2020-08" db="EMBL/GenBank/DDBJ databases">
        <authorList>
            <person name="Liu C."/>
            <person name="Sun Q."/>
        </authorList>
    </citation>
    <scope>NUCLEOTIDE SEQUENCE [LARGE SCALE GENOMIC DNA]</scope>
    <source>
        <strain evidence="9 10">NSJ-29</strain>
    </source>
</reference>
<dbReference type="AlphaFoldDB" id="A0A7G9GAB2"/>
<evidence type="ECO:0000256" key="3">
    <source>
        <dbReference type="ARBA" id="ARBA00023125"/>
    </source>
</evidence>
<evidence type="ECO:0000256" key="4">
    <source>
        <dbReference type="ARBA" id="ARBA00023163"/>
    </source>
</evidence>
<dbReference type="PANTHER" id="PTHR43214">
    <property type="entry name" value="TWO-COMPONENT RESPONSE REGULATOR"/>
    <property type="match status" value="1"/>
</dbReference>
<comment type="function">
    <text evidence="5">May play the central regulatory role in sporulation. It may be an element of the effector pathway responsible for the activation of sporulation genes in response to nutritional stress. Spo0A may act in concert with spo0H (a sigma factor) to control the expression of some genes that are critical to the sporulation process.</text>
</comment>
<dbReference type="Pfam" id="PF00196">
    <property type="entry name" value="GerE"/>
    <property type="match status" value="1"/>
</dbReference>
<dbReference type="SUPFAM" id="SSF46894">
    <property type="entry name" value="C-terminal effector domain of the bipartite response regulators"/>
    <property type="match status" value="1"/>
</dbReference>
<keyword evidence="4" id="KW-0804">Transcription</keyword>
<evidence type="ECO:0000259" key="8">
    <source>
        <dbReference type="PROSITE" id="PS50110"/>
    </source>
</evidence>
<dbReference type="PROSITE" id="PS50110">
    <property type="entry name" value="RESPONSE_REGULATORY"/>
    <property type="match status" value="1"/>
</dbReference>
<dbReference type="GO" id="GO:0000160">
    <property type="term" value="P:phosphorelay signal transduction system"/>
    <property type="evidence" value="ECO:0007669"/>
    <property type="project" value="InterPro"/>
</dbReference>
<proteinExistence type="predicted"/>
<gene>
    <name evidence="9" type="ORF">H9Q79_12575</name>
</gene>
<dbReference type="PROSITE" id="PS00622">
    <property type="entry name" value="HTH_LUXR_1"/>
    <property type="match status" value="1"/>
</dbReference>
<dbReference type="InterPro" id="IPR039420">
    <property type="entry name" value="WalR-like"/>
</dbReference>
<protein>
    <recommendedName>
        <fullName evidence="1">Stage 0 sporulation protein A homolog</fullName>
    </recommendedName>
</protein>